<keyword evidence="3" id="KW-1185">Reference proteome</keyword>
<evidence type="ECO:0000313" key="3">
    <source>
        <dbReference type="Proteomes" id="UP001190700"/>
    </source>
</evidence>
<organism evidence="2 3">
    <name type="scientific">Cymbomonas tetramitiformis</name>
    <dbReference type="NCBI Taxonomy" id="36881"/>
    <lineage>
        <taxon>Eukaryota</taxon>
        <taxon>Viridiplantae</taxon>
        <taxon>Chlorophyta</taxon>
        <taxon>Pyramimonadophyceae</taxon>
        <taxon>Pyramimonadales</taxon>
        <taxon>Pyramimonadaceae</taxon>
        <taxon>Cymbomonas</taxon>
    </lineage>
</organism>
<dbReference type="AlphaFoldDB" id="A0AAE0GVN6"/>
<reference evidence="2 3" key="1">
    <citation type="journal article" date="2015" name="Genome Biol. Evol.">
        <title>Comparative Genomics of a Bacterivorous Green Alga Reveals Evolutionary Causalities and Consequences of Phago-Mixotrophic Mode of Nutrition.</title>
        <authorList>
            <person name="Burns J.A."/>
            <person name="Paasch A."/>
            <person name="Narechania A."/>
            <person name="Kim E."/>
        </authorList>
    </citation>
    <scope>NUCLEOTIDE SEQUENCE [LARGE SCALE GENOMIC DNA]</scope>
    <source>
        <strain evidence="2 3">PLY_AMNH</strain>
    </source>
</reference>
<comment type="caution">
    <text evidence="2">The sequence shown here is derived from an EMBL/GenBank/DDBJ whole genome shotgun (WGS) entry which is preliminary data.</text>
</comment>
<gene>
    <name evidence="2" type="ORF">CYMTET_8059</name>
</gene>
<name>A0AAE0GVN6_9CHLO</name>
<feature type="compositionally biased region" description="Gly residues" evidence="1">
    <location>
        <begin position="7"/>
        <end position="34"/>
    </location>
</feature>
<proteinExistence type="predicted"/>
<feature type="compositionally biased region" description="Basic and acidic residues" evidence="1">
    <location>
        <begin position="40"/>
        <end position="55"/>
    </location>
</feature>
<evidence type="ECO:0000256" key="1">
    <source>
        <dbReference type="SAM" id="MobiDB-lite"/>
    </source>
</evidence>
<dbReference type="Proteomes" id="UP001190700">
    <property type="component" value="Unassembled WGS sequence"/>
</dbReference>
<evidence type="ECO:0000313" key="2">
    <source>
        <dbReference type="EMBL" id="KAK3284286.1"/>
    </source>
</evidence>
<dbReference type="EMBL" id="LGRX02002379">
    <property type="protein sequence ID" value="KAK3284286.1"/>
    <property type="molecule type" value="Genomic_DNA"/>
</dbReference>
<sequence>MAAVAKIGGGGEGDSGGGDGGGGKGGGDGGGGEEAAGTEELVHEGDKGRQQWRESRGRWQPYLVVAGKAIWAGTAAVAGVGAGWWGVGAEAVAAVAGEGGGIGEGGGR</sequence>
<feature type="region of interest" description="Disordered" evidence="1">
    <location>
        <begin position="1"/>
        <end position="55"/>
    </location>
</feature>
<accession>A0AAE0GVN6</accession>
<protein>
    <submittedName>
        <fullName evidence="2">Uncharacterized protein</fullName>
    </submittedName>
</protein>